<dbReference type="PROSITE" id="PS51504">
    <property type="entry name" value="H15"/>
    <property type="match status" value="1"/>
</dbReference>
<organism evidence="3 4">
    <name type="scientific">Molorchus minor</name>
    <dbReference type="NCBI Taxonomy" id="1323400"/>
    <lineage>
        <taxon>Eukaryota</taxon>
        <taxon>Metazoa</taxon>
        <taxon>Ecdysozoa</taxon>
        <taxon>Arthropoda</taxon>
        <taxon>Hexapoda</taxon>
        <taxon>Insecta</taxon>
        <taxon>Pterygota</taxon>
        <taxon>Neoptera</taxon>
        <taxon>Endopterygota</taxon>
        <taxon>Coleoptera</taxon>
        <taxon>Polyphaga</taxon>
        <taxon>Cucujiformia</taxon>
        <taxon>Chrysomeloidea</taxon>
        <taxon>Cerambycidae</taxon>
        <taxon>Lamiinae</taxon>
        <taxon>Monochamini</taxon>
        <taxon>Molorchus</taxon>
    </lineage>
</organism>
<evidence type="ECO:0000313" key="3">
    <source>
        <dbReference type="EMBL" id="KAJ8965764.1"/>
    </source>
</evidence>
<keyword evidence="4" id="KW-1185">Reference proteome</keyword>
<dbReference type="Gene3D" id="1.10.10.10">
    <property type="entry name" value="Winged helix-like DNA-binding domain superfamily/Winged helix DNA-binding domain"/>
    <property type="match status" value="1"/>
</dbReference>
<protein>
    <recommendedName>
        <fullName evidence="2">H15 domain-containing protein</fullName>
    </recommendedName>
</protein>
<dbReference type="InterPro" id="IPR005818">
    <property type="entry name" value="Histone_H1/H5_H15"/>
</dbReference>
<feature type="domain" description="H15" evidence="2">
    <location>
        <begin position="1"/>
        <end position="71"/>
    </location>
</feature>
<gene>
    <name evidence="3" type="ORF">NQ317_016105</name>
</gene>
<proteinExistence type="predicted"/>
<sequence length="108" mass="12267">MCEPEEVSQQPCELGERDGSSLKSIEKYIRQSHTVEETIESDLRGTLRIAVKRALCRNFVIQDGKNFKYNYNQHSPAIKKKQESKRPFGNPGDNSFTGKRLVGPVKVV</sequence>
<evidence type="ECO:0000256" key="1">
    <source>
        <dbReference type="SAM" id="MobiDB-lite"/>
    </source>
</evidence>
<feature type="region of interest" description="Disordered" evidence="1">
    <location>
        <begin position="75"/>
        <end position="108"/>
    </location>
</feature>
<name>A0ABQ9IUT8_9CUCU</name>
<reference evidence="3" key="1">
    <citation type="journal article" date="2023" name="Insect Mol. Biol.">
        <title>Genome sequencing provides insights into the evolution of gene families encoding plant cell wall-degrading enzymes in longhorned beetles.</title>
        <authorList>
            <person name="Shin N.R."/>
            <person name="Okamura Y."/>
            <person name="Kirsch R."/>
            <person name="Pauchet Y."/>
        </authorList>
    </citation>
    <scope>NUCLEOTIDE SEQUENCE</scope>
    <source>
        <strain evidence="3">MMC_N1</strain>
    </source>
</reference>
<dbReference type="InterPro" id="IPR036388">
    <property type="entry name" value="WH-like_DNA-bd_sf"/>
</dbReference>
<accession>A0ABQ9IUT8</accession>
<dbReference type="SUPFAM" id="SSF46785">
    <property type="entry name" value="Winged helix' DNA-binding domain"/>
    <property type="match status" value="1"/>
</dbReference>
<evidence type="ECO:0000259" key="2">
    <source>
        <dbReference type="PROSITE" id="PS51504"/>
    </source>
</evidence>
<dbReference type="EMBL" id="JAPWTJ010002540">
    <property type="protein sequence ID" value="KAJ8965764.1"/>
    <property type="molecule type" value="Genomic_DNA"/>
</dbReference>
<comment type="caution">
    <text evidence="3">The sequence shown here is derived from an EMBL/GenBank/DDBJ whole genome shotgun (WGS) entry which is preliminary data.</text>
</comment>
<evidence type="ECO:0000313" key="4">
    <source>
        <dbReference type="Proteomes" id="UP001162164"/>
    </source>
</evidence>
<dbReference type="Proteomes" id="UP001162164">
    <property type="component" value="Unassembled WGS sequence"/>
</dbReference>
<dbReference type="InterPro" id="IPR036390">
    <property type="entry name" value="WH_DNA-bd_sf"/>
</dbReference>